<evidence type="ECO:0000256" key="1">
    <source>
        <dbReference type="SAM" id="MobiDB-lite"/>
    </source>
</evidence>
<organism>
    <name type="scientific">Physcomitrium patens</name>
    <name type="common">Spreading-leaved earth moss</name>
    <name type="synonym">Physcomitrella patens</name>
    <dbReference type="NCBI Taxonomy" id="3218"/>
    <lineage>
        <taxon>Eukaryota</taxon>
        <taxon>Viridiplantae</taxon>
        <taxon>Streptophyta</taxon>
        <taxon>Embryophyta</taxon>
        <taxon>Bryophyta</taxon>
        <taxon>Bryophytina</taxon>
        <taxon>Bryopsida</taxon>
        <taxon>Funariidae</taxon>
        <taxon>Funariales</taxon>
        <taxon>Funariaceae</taxon>
        <taxon>Physcomitrium</taxon>
    </lineage>
</organism>
<name>A9U7A6_PHYPA</name>
<proteinExistence type="predicted"/>
<evidence type="ECO:0000313" key="3">
    <source>
        <dbReference type="EMBL" id="EDQ48446.1"/>
    </source>
</evidence>
<reference evidence="3" key="1">
    <citation type="journal article" date="2008" name="Science">
        <title>The Physcomitrella genome reveals evolutionary insights into the conquest of land by plants.</title>
        <authorList>
            <person name="Rensing S."/>
            <person name="Lang D."/>
            <person name="Zimmer A."/>
            <person name="Terry A."/>
            <person name="Salamov A."/>
            <person name="Shapiro H."/>
            <person name="Nishiyama T."/>
            <person name="Perroud P.-F."/>
            <person name="Lindquist E."/>
            <person name="Kamisugi Y."/>
            <person name="Tanahashi T."/>
            <person name="Sakakibara K."/>
            <person name="Fujita T."/>
            <person name="Oishi K."/>
            <person name="Shin-I T."/>
            <person name="Kuroki Y."/>
            <person name="Toyoda A."/>
            <person name="Suzuki Y."/>
            <person name="Hashimoto A."/>
            <person name="Yamaguchi K."/>
            <person name="Sugano A."/>
            <person name="Kohara Y."/>
            <person name="Fujiyama A."/>
            <person name="Anterola A."/>
            <person name="Aoki S."/>
            <person name="Ashton N."/>
            <person name="Barbazuk W.B."/>
            <person name="Barker E."/>
            <person name="Bennetzen J."/>
            <person name="Bezanilla M."/>
            <person name="Blankenship R."/>
            <person name="Cho S.H."/>
            <person name="Dutcher S."/>
            <person name="Estelle M."/>
            <person name="Fawcett J.A."/>
            <person name="Gundlach H."/>
            <person name="Hanada K."/>
            <person name="Heyl A."/>
            <person name="Hicks K.A."/>
            <person name="Hugh J."/>
            <person name="Lohr M."/>
            <person name="Mayer K."/>
            <person name="Melkozernov A."/>
            <person name="Murata T."/>
            <person name="Nelson D."/>
            <person name="Pils B."/>
            <person name="Prigge M."/>
            <person name="Reiss B."/>
            <person name="Renner T."/>
            <person name="Rombauts S."/>
            <person name="Rushton P."/>
            <person name="Sanderfoot A."/>
            <person name="Schween G."/>
            <person name="Shiu S.-H."/>
            <person name="Stueber K."/>
            <person name="Theodoulou F.L."/>
            <person name="Tu H."/>
            <person name="Van de Peer Y."/>
            <person name="Verrier P.J."/>
            <person name="Waters E."/>
            <person name="Wood A."/>
            <person name="Yang L."/>
            <person name="Cove D."/>
            <person name="Cuming A."/>
            <person name="Hasebe M."/>
            <person name="Lucas S."/>
            <person name="Mishler D.B."/>
            <person name="Reski R."/>
            <person name="Grigoriev I."/>
            <person name="Quatrano R.S."/>
            <person name="Boore J.L."/>
        </authorList>
    </citation>
    <scope>NUCLEOTIDE SEQUENCE [LARGE SCALE GENOMIC DNA]</scope>
</reference>
<feature type="region of interest" description="Disordered" evidence="1">
    <location>
        <begin position="172"/>
        <end position="192"/>
    </location>
</feature>
<dbReference type="AlphaFoldDB" id="A9U7A6"/>
<sequence>MGLYDPGQIRWTGAWRRARSLRSRFDTGCLRQGPHHRLLTQEPAFAHKKTRRLRGPAGFLRNLLRVLTQHAAAFDRAADLAVLDALHAGAAVAFVLEDIAAGQGIALEVVARLDAASARLLLDGCSLVLGRVAAVIAALALPLGLGVLLVVVVGLGLFRSGRRGRHAIGARGGLGSGQSGHAKHGSANTQLQGTNPWVLHSFTPFLVKK</sequence>
<accession>A9U7A6</accession>
<evidence type="ECO:0000256" key="2">
    <source>
        <dbReference type="SAM" id="Phobius"/>
    </source>
</evidence>
<feature type="non-terminal residue" evidence="3">
    <location>
        <position position="209"/>
    </location>
</feature>
<keyword evidence="2" id="KW-0472">Membrane</keyword>
<keyword evidence="2" id="KW-0812">Transmembrane</keyword>
<protein>
    <submittedName>
        <fullName evidence="3">Predicted protein</fullName>
    </submittedName>
</protein>
<keyword evidence="2" id="KW-1133">Transmembrane helix</keyword>
<gene>
    <name evidence="3" type="ORF">PHYPADRAFT_103794</name>
</gene>
<feature type="transmembrane region" description="Helical" evidence="2">
    <location>
        <begin position="132"/>
        <end position="158"/>
    </location>
</feature>
<dbReference type="EMBL" id="DS546413">
    <property type="protein sequence ID" value="EDQ48446.1"/>
    <property type="molecule type" value="Genomic_DNA"/>
</dbReference>